<dbReference type="Gene3D" id="3.90.1720.10">
    <property type="entry name" value="endopeptidase domain like (from Nostoc punctiforme)"/>
    <property type="match status" value="1"/>
</dbReference>
<dbReference type="EMBL" id="JAENHO010000009">
    <property type="protein sequence ID" value="MBL7258638.1"/>
    <property type="molecule type" value="Genomic_DNA"/>
</dbReference>
<dbReference type="Proteomes" id="UP000598996">
    <property type="component" value="Unassembled WGS sequence"/>
</dbReference>
<dbReference type="InterPro" id="IPR000064">
    <property type="entry name" value="NLP_P60_dom"/>
</dbReference>
<keyword evidence="8" id="KW-1185">Reference proteome</keyword>
<proteinExistence type="inferred from homology"/>
<dbReference type="PANTHER" id="PTHR47359:SF3">
    <property type="entry name" value="NLP_P60 DOMAIN-CONTAINING PROTEIN-RELATED"/>
    <property type="match status" value="1"/>
</dbReference>
<dbReference type="Pfam" id="PF00877">
    <property type="entry name" value="NLPC_P60"/>
    <property type="match status" value="1"/>
</dbReference>
<comment type="similarity">
    <text evidence="1">Belongs to the peptidase C40 family.</text>
</comment>
<evidence type="ECO:0000313" key="7">
    <source>
        <dbReference type="EMBL" id="MBL7258638.1"/>
    </source>
</evidence>
<dbReference type="SUPFAM" id="SSF54001">
    <property type="entry name" value="Cysteine proteinases"/>
    <property type="match status" value="1"/>
</dbReference>
<reference evidence="7 8" key="1">
    <citation type="submission" date="2021-01" db="EMBL/GenBank/DDBJ databases">
        <title>Actinoplanes sp. nov. LDG1-01 isolated from lichen.</title>
        <authorList>
            <person name="Saeng-In P."/>
            <person name="Phongsopitanun W."/>
            <person name="Kanchanasin P."/>
            <person name="Yuki M."/>
            <person name="Kudo T."/>
            <person name="Ohkuma M."/>
            <person name="Tanasupawat S."/>
        </authorList>
    </citation>
    <scope>NUCLEOTIDE SEQUENCE [LARGE SCALE GENOMIC DNA]</scope>
    <source>
        <strain evidence="7 8">LDG1-01</strain>
    </source>
</reference>
<evidence type="ECO:0000256" key="2">
    <source>
        <dbReference type="ARBA" id="ARBA00022670"/>
    </source>
</evidence>
<evidence type="ECO:0000256" key="4">
    <source>
        <dbReference type="ARBA" id="ARBA00022807"/>
    </source>
</evidence>
<keyword evidence="4" id="KW-0788">Thiol protease</keyword>
<evidence type="ECO:0000256" key="3">
    <source>
        <dbReference type="ARBA" id="ARBA00022801"/>
    </source>
</evidence>
<dbReference type="InterPro" id="IPR038765">
    <property type="entry name" value="Papain-like_cys_pep_sf"/>
</dbReference>
<organism evidence="7 8">
    <name type="scientific">Paractinoplanes lichenicola</name>
    <dbReference type="NCBI Taxonomy" id="2802976"/>
    <lineage>
        <taxon>Bacteria</taxon>
        <taxon>Bacillati</taxon>
        <taxon>Actinomycetota</taxon>
        <taxon>Actinomycetes</taxon>
        <taxon>Micromonosporales</taxon>
        <taxon>Micromonosporaceae</taxon>
        <taxon>Paractinoplanes</taxon>
    </lineage>
</organism>
<evidence type="ECO:0000256" key="5">
    <source>
        <dbReference type="SAM" id="SignalP"/>
    </source>
</evidence>
<accession>A0ABS1VVY0</accession>
<gene>
    <name evidence="7" type="ORF">JKJ07_30435</name>
</gene>
<dbReference type="PROSITE" id="PS51935">
    <property type="entry name" value="NLPC_P60"/>
    <property type="match status" value="1"/>
</dbReference>
<feature type="signal peptide" evidence="5">
    <location>
        <begin position="1"/>
        <end position="30"/>
    </location>
</feature>
<comment type="caution">
    <text evidence="7">The sequence shown here is derived from an EMBL/GenBank/DDBJ whole genome shotgun (WGS) entry which is preliminary data.</text>
</comment>
<dbReference type="PROSITE" id="PS51318">
    <property type="entry name" value="TAT"/>
    <property type="match status" value="1"/>
</dbReference>
<evidence type="ECO:0000313" key="8">
    <source>
        <dbReference type="Proteomes" id="UP000598996"/>
    </source>
</evidence>
<sequence length="458" mass="45659">MSIHRKLLSTGAVALAATALTLIAPATAQAALPGCLAGSIVDMAPTPTGNGYWLTATDGGVFSYGDARFYGSMGGKALNKPMVAVVPTGSGSGYWTVAADGGVFAYGDAVAPASNPLPAMAGRGQLVKPIVEATRIGANGLLLVAGDGGVFALGGAPFFGSMGGKPLNKPMVDIVASPTGRGYATVAADGGVFAFGDYRGPSSNPLPGMRLAQPVTAAARDGNGFGLLLTAGDGGVFALGGATFRGSAAGRRLGGPITGIAADPRAGGYWLAGTDGGVFAYGAGAGFFGNAVSNPSCSVTVPPAGGSAIVRIAEDVLAGRAVSPWRGGSVPYVWGGGHGSVAGPSTGTCDGYTGSIKPCPATKTVGVDCSGFTRWVYRQAYGVDVLGGGNTNMHLKRMKRVTAPQPGDLVYFGSGPTNTTHVAIFVGAGRMIEAPQTGMNIRKSSVSGRSGLVGYYRY</sequence>
<dbReference type="SUPFAM" id="SSF101898">
    <property type="entry name" value="NHL repeat"/>
    <property type="match status" value="1"/>
</dbReference>
<dbReference type="PANTHER" id="PTHR47359">
    <property type="entry name" value="PEPTIDOGLYCAN DL-ENDOPEPTIDASE CWLO"/>
    <property type="match status" value="1"/>
</dbReference>
<feature type="domain" description="NlpC/P60" evidence="6">
    <location>
        <begin position="312"/>
        <end position="458"/>
    </location>
</feature>
<keyword evidence="2" id="KW-0645">Protease</keyword>
<protein>
    <submittedName>
        <fullName evidence="7">C40 family peptidase</fullName>
    </submittedName>
</protein>
<keyword evidence="3" id="KW-0378">Hydrolase</keyword>
<name>A0ABS1VVY0_9ACTN</name>
<dbReference type="InterPro" id="IPR006311">
    <property type="entry name" value="TAT_signal"/>
</dbReference>
<dbReference type="RefSeq" id="WP_202995304.1">
    <property type="nucleotide sequence ID" value="NZ_JAENHO010000009.1"/>
</dbReference>
<evidence type="ECO:0000256" key="1">
    <source>
        <dbReference type="ARBA" id="ARBA00007074"/>
    </source>
</evidence>
<dbReference type="InterPro" id="IPR051794">
    <property type="entry name" value="PG_Endopeptidase_C40"/>
</dbReference>
<keyword evidence="5" id="KW-0732">Signal</keyword>
<feature type="chain" id="PRO_5046857523" evidence="5">
    <location>
        <begin position="31"/>
        <end position="458"/>
    </location>
</feature>
<evidence type="ECO:0000259" key="6">
    <source>
        <dbReference type="PROSITE" id="PS51935"/>
    </source>
</evidence>